<dbReference type="Pfam" id="PF13516">
    <property type="entry name" value="LRR_6"/>
    <property type="match status" value="1"/>
</dbReference>
<evidence type="ECO:0000313" key="3">
    <source>
        <dbReference type="Proteomes" id="UP000325440"/>
    </source>
</evidence>
<dbReference type="InterPro" id="IPR032675">
    <property type="entry name" value="LRR_dom_sf"/>
</dbReference>
<dbReference type="InterPro" id="IPR026212">
    <property type="entry name" value="Cep78"/>
</dbReference>
<dbReference type="AlphaFoldDB" id="A0A5E4MW20"/>
<protein>
    <submittedName>
        <fullName evidence="2">Leucine-rich repeat,Leucine-rich repeat, cysteine-containing subtype,Centrosomal protein of 78kDa</fullName>
    </submittedName>
</protein>
<name>A0A5E4MW20_9HEMI</name>
<evidence type="ECO:0000313" key="2">
    <source>
        <dbReference type="EMBL" id="VVC34651.1"/>
    </source>
</evidence>
<dbReference type="OrthoDB" id="78308at2759"/>
<dbReference type="GO" id="GO:0005813">
    <property type="term" value="C:centrosome"/>
    <property type="evidence" value="ECO:0007669"/>
    <property type="project" value="TreeGrafter"/>
</dbReference>
<feature type="region of interest" description="Disordered" evidence="1">
    <location>
        <begin position="1"/>
        <end position="73"/>
    </location>
</feature>
<dbReference type="EMBL" id="CABPRJ010001005">
    <property type="protein sequence ID" value="VVC34651.1"/>
    <property type="molecule type" value="Genomic_DNA"/>
</dbReference>
<dbReference type="PANTHER" id="PTHR24110:SF3">
    <property type="entry name" value="CENTROSOMAL PROTEIN OF 78 KDA"/>
    <property type="match status" value="1"/>
</dbReference>
<reference evidence="2 3" key="1">
    <citation type="submission" date="2019-08" db="EMBL/GenBank/DDBJ databases">
        <authorList>
            <person name="Alioto T."/>
            <person name="Alioto T."/>
            <person name="Gomez Garrido J."/>
        </authorList>
    </citation>
    <scope>NUCLEOTIDE SEQUENCE [LARGE SCALE GENOMIC DNA]</scope>
</reference>
<dbReference type="GO" id="GO:0044782">
    <property type="term" value="P:cilium organization"/>
    <property type="evidence" value="ECO:0007669"/>
    <property type="project" value="TreeGrafter"/>
</dbReference>
<feature type="compositionally biased region" description="Polar residues" evidence="1">
    <location>
        <begin position="1"/>
        <end position="60"/>
    </location>
</feature>
<evidence type="ECO:0000256" key="1">
    <source>
        <dbReference type="SAM" id="MobiDB-lite"/>
    </source>
</evidence>
<dbReference type="InterPro" id="IPR001611">
    <property type="entry name" value="Leu-rich_rpt"/>
</dbReference>
<dbReference type="PANTHER" id="PTHR24110">
    <property type="entry name" value="CENTROSOMAL PROTEIN OF 78 KDA"/>
    <property type="match status" value="1"/>
</dbReference>
<dbReference type="SMART" id="SM00367">
    <property type="entry name" value="LRR_CC"/>
    <property type="match status" value="3"/>
</dbReference>
<dbReference type="Proteomes" id="UP000325440">
    <property type="component" value="Unassembled WGS sequence"/>
</dbReference>
<accession>A0A5E4MW20</accession>
<dbReference type="InterPro" id="IPR006553">
    <property type="entry name" value="Leu-rich_rpt_Cys-con_subtyp"/>
</dbReference>
<dbReference type="SUPFAM" id="SSF52047">
    <property type="entry name" value="RNI-like"/>
    <property type="match status" value="1"/>
</dbReference>
<feature type="compositionally biased region" description="Basic and acidic residues" evidence="1">
    <location>
        <begin position="61"/>
        <end position="73"/>
    </location>
</feature>
<dbReference type="Gene3D" id="3.80.10.10">
    <property type="entry name" value="Ribonuclease Inhibitor"/>
    <property type="match status" value="2"/>
</dbReference>
<keyword evidence="3" id="KW-1185">Reference proteome</keyword>
<dbReference type="PRINTS" id="PR02062">
    <property type="entry name" value="CENTROSOME78"/>
</dbReference>
<sequence length="422" mass="47086">MTSLLQQFPSPAKSNVTRVPLPSTKSNSSRVSLTSANNSLKISKTSSTNSLKQAPSSVNSPKEKTSSALRFERSSDSMLKNPFGCSYTTACTKHKIRPSPGVRINSKNYFVEVWGERMKVQDWLAVMETLSNDIDTHHVCIKNRQYQEKNSMKNYQTLSEVMKIPKTVVASCTLFVVRLIANSVYEVLVNSHVLVCLELCNVLFDDQALGVLFSGIKASHTLQHLSLSHCQIGDAACLNLCRVLRDKPNIRSIDLSGCSLSSVAATNGLVQIVKKQQVRRNEECWTHSLRYRSANPDIMHGLRRLTLNDNTGLGDDGVIDLFEVLKDDLFIKAIDLQNCGLTDRSGRVALSTLFINDTLVVLDVRNNGVISAAVLKLIMTRLHQNNDSNPETEEWKWTKLWRENMQVESSSVLSVISKKNSK</sequence>
<gene>
    <name evidence="2" type="ORF">CINCED_3A014544</name>
</gene>
<dbReference type="GO" id="GO:0036064">
    <property type="term" value="C:ciliary basal body"/>
    <property type="evidence" value="ECO:0007669"/>
    <property type="project" value="TreeGrafter"/>
</dbReference>
<dbReference type="SMART" id="SM00368">
    <property type="entry name" value="LRR_RI"/>
    <property type="match status" value="3"/>
</dbReference>
<proteinExistence type="predicted"/>
<organism evidence="2 3">
    <name type="scientific">Cinara cedri</name>
    <dbReference type="NCBI Taxonomy" id="506608"/>
    <lineage>
        <taxon>Eukaryota</taxon>
        <taxon>Metazoa</taxon>
        <taxon>Ecdysozoa</taxon>
        <taxon>Arthropoda</taxon>
        <taxon>Hexapoda</taxon>
        <taxon>Insecta</taxon>
        <taxon>Pterygota</taxon>
        <taxon>Neoptera</taxon>
        <taxon>Paraneoptera</taxon>
        <taxon>Hemiptera</taxon>
        <taxon>Sternorrhyncha</taxon>
        <taxon>Aphidomorpha</taxon>
        <taxon>Aphidoidea</taxon>
        <taxon>Aphididae</taxon>
        <taxon>Lachninae</taxon>
        <taxon>Cinara</taxon>
    </lineage>
</organism>